<feature type="transmembrane region" description="Helical" evidence="8">
    <location>
        <begin position="75"/>
        <end position="94"/>
    </location>
</feature>
<evidence type="ECO:0000256" key="7">
    <source>
        <dbReference type="ARBA" id="ARBA00023136"/>
    </source>
</evidence>
<gene>
    <name evidence="9" type="ORF">GJW-30_1_00139</name>
</gene>
<comment type="subcellular location">
    <subcellularLocation>
        <location evidence="1 8">Cell membrane</location>
        <topology evidence="1 8">Multi-pass membrane protein</topology>
    </subcellularLocation>
</comment>
<keyword evidence="4 8" id="KW-1003">Cell membrane</keyword>
<evidence type="ECO:0000256" key="3">
    <source>
        <dbReference type="ARBA" id="ARBA00022448"/>
    </source>
</evidence>
<dbReference type="EMBL" id="AP014946">
    <property type="protein sequence ID" value="BAT57632.1"/>
    <property type="molecule type" value="Genomic_DNA"/>
</dbReference>
<name>A0A0S3PP39_9BRAD</name>
<keyword evidence="10" id="KW-1185">Reference proteome</keyword>
<feature type="transmembrane region" description="Helical" evidence="8">
    <location>
        <begin position="139"/>
        <end position="159"/>
    </location>
</feature>
<dbReference type="RefSeq" id="WP_096350513.1">
    <property type="nucleotide sequence ID" value="NZ_AP014946.1"/>
</dbReference>
<dbReference type="Proteomes" id="UP000236884">
    <property type="component" value="Chromosome"/>
</dbReference>
<feature type="transmembrane region" description="Helical" evidence="8">
    <location>
        <begin position="198"/>
        <end position="219"/>
    </location>
</feature>
<protein>
    <recommendedName>
        <fullName evidence="8">Probable membrane transporter protein</fullName>
    </recommendedName>
</protein>
<sequence length="244" mass="25768">MLSEYSWGTLGVIWLGALIGAIASGGAGFAFVLAAASIWLHVLDPVRTAILSLASSTLMQLGTIWPLLPHVKAERVGPFIVTGLVGIPLGVWLLTRTDASVMKIGLGAFLTTFGLYALLAPRLPVITGGGRVADAVVGFLGGILGGIGGYSGVLPTIWTQLRGWPKIEARAVYQPYILVIQIATIAVVGIIALDRTTVMLQLAILPPLAVGGWLGWRFFSMLDERMFRKVIAALLVISGVTLVL</sequence>
<evidence type="ECO:0000256" key="5">
    <source>
        <dbReference type="ARBA" id="ARBA00022692"/>
    </source>
</evidence>
<keyword evidence="6 8" id="KW-1133">Transmembrane helix</keyword>
<feature type="transmembrane region" description="Helical" evidence="8">
    <location>
        <begin position="101"/>
        <end position="119"/>
    </location>
</feature>
<comment type="similarity">
    <text evidence="2 8">Belongs to the 4-toluene sulfonate uptake permease (TSUP) (TC 2.A.102) family.</text>
</comment>
<keyword evidence="5 8" id="KW-0812">Transmembrane</keyword>
<reference evidence="9 10" key="1">
    <citation type="submission" date="2015-08" db="EMBL/GenBank/DDBJ databases">
        <title>Investigation of the bacterial diversity of lava forest soil.</title>
        <authorList>
            <person name="Lee J.S."/>
        </authorList>
    </citation>
    <scope>NUCLEOTIDE SEQUENCE [LARGE SCALE GENOMIC DNA]</scope>
    <source>
        <strain evidence="9 10">GJW-30</strain>
    </source>
</reference>
<evidence type="ECO:0000256" key="1">
    <source>
        <dbReference type="ARBA" id="ARBA00004651"/>
    </source>
</evidence>
<dbReference type="PANTHER" id="PTHR30269:SF37">
    <property type="entry name" value="MEMBRANE TRANSPORTER PROTEIN"/>
    <property type="match status" value="1"/>
</dbReference>
<evidence type="ECO:0000256" key="6">
    <source>
        <dbReference type="ARBA" id="ARBA00022989"/>
    </source>
</evidence>
<keyword evidence="3" id="KW-0813">Transport</keyword>
<dbReference type="OrthoDB" id="8421744at2"/>
<feature type="transmembrane region" description="Helical" evidence="8">
    <location>
        <begin position="12"/>
        <end position="36"/>
    </location>
</feature>
<dbReference type="GO" id="GO:0005886">
    <property type="term" value="C:plasma membrane"/>
    <property type="evidence" value="ECO:0007669"/>
    <property type="project" value="UniProtKB-SubCell"/>
</dbReference>
<organism evidence="9 10">
    <name type="scientific">Variibacter gotjawalensis</name>
    <dbReference type="NCBI Taxonomy" id="1333996"/>
    <lineage>
        <taxon>Bacteria</taxon>
        <taxon>Pseudomonadati</taxon>
        <taxon>Pseudomonadota</taxon>
        <taxon>Alphaproteobacteria</taxon>
        <taxon>Hyphomicrobiales</taxon>
        <taxon>Nitrobacteraceae</taxon>
        <taxon>Variibacter</taxon>
    </lineage>
</organism>
<feature type="transmembrane region" description="Helical" evidence="8">
    <location>
        <begin position="171"/>
        <end position="192"/>
    </location>
</feature>
<evidence type="ECO:0000256" key="4">
    <source>
        <dbReference type="ARBA" id="ARBA00022475"/>
    </source>
</evidence>
<evidence type="ECO:0000256" key="2">
    <source>
        <dbReference type="ARBA" id="ARBA00009142"/>
    </source>
</evidence>
<accession>A0A0S3PP39</accession>
<dbReference type="InterPro" id="IPR002781">
    <property type="entry name" value="TM_pro_TauE-like"/>
</dbReference>
<evidence type="ECO:0000256" key="8">
    <source>
        <dbReference type="RuleBase" id="RU363041"/>
    </source>
</evidence>
<dbReference type="KEGG" id="vgo:GJW-30_1_00139"/>
<keyword evidence="7 8" id="KW-0472">Membrane</keyword>
<dbReference type="Pfam" id="PF01925">
    <property type="entry name" value="TauE"/>
    <property type="match status" value="1"/>
</dbReference>
<dbReference type="InterPro" id="IPR052017">
    <property type="entry name" value="TSUP"/>
</dbReference>
<dbReference type="AlphaFoldDB" id="A0A0S3PP39"/>
<proteinExistence type="inferred from homology"/>
<evidence type="ECO:0000313" key="9">
    <source>
        <dbReference type="EMBL" id="BAT57632.1"/>
    </source>
</evidence>
<dbReference type="PANTHER" id="PTHR30269">
    <property type="entry name" value="TRANSMEMBRANE PROTEIN YFCA"/>
    <property type="match status" value="1"/>
</dbReference>
<evidence type="ECO:0000313" key="10">
    <source>
        <dbReference type="Proteomes" id="UP000236884"/>
    </source>
</evidence>